<proteinExistence type="predicted"/>
<organism evidence="3">
    <name type="scientific">Diabrotica virgifera virgifera</name>
    <name type="common">western corn rootworm</name>
    <dbReference type="NCBI Taxonomy" id="50390"/>
    <lineage>
        <taxon>Eukaryota</taxon>
        <taxon>Metazoa</taxon>
        <taxon>Ecdysozoa</taxon>
        <taxon>Arthropoda</taxon>
        <taxon>Hexapoda</taxon>
        <taxon>Insecta</taxon>
        <taxon>Pterygota</taxon>
        <taxon>Neoptera</taxon>
        <taxon>Endopterygota</taxon>
        <taxon>Coleoptera</taxon>
        <taxon>Polyphaga</taxon>
        <taxon>Cucujiformia</taxon>
        <taxon>Chrysomeloidea</taxon>
        <taxon>Chrysomelidae</taxon>
        <taxon>Galerucinae</taxon>
        <taxon>Diabroticina</taxon>
        <taxon>Diabroticites</taxon>
        <taxon>Diabrotica</taxon>
    </lineage>
</organism>
<reference evidence="3" key="1">
    <citation type="submission" date="2025-04" db="UniProtKB">
        <authorList>
            <consortium name="RefSeq"/>
        </authorList>
    </citation>
    <scope>IDENTIFICATION</scope>
    <source>
        <tissue evidence="3">Whole insect</tissue>
    </source>
</reference>
<dbReference type="PANTHER" id="PTHR42753">
    <property type="entry name" value="MITOCHONDRIAL RIBOSOME PROTEIN L39/PROLYL-TRNA LIGASE FAMILY MEMBER"/>
    <property type="match status" value="1"/>
</dbReference>
<dbReference type="CTD" id="54148"/>
<dbReference type="InParanoid" id="A0A6P7G1W7"/>
<dbReference type="AlphaFoldDB" id="A0A6P7G1W7"/>
<dbReference type="InterPro" id="IPR012675">
    <property type="entry name" value="Beta-grasp_dom_sf"/>
</dbReference>
<dbReference type="GO" id="GO:0003723">
    <property type="term" value="F:RNA binding"/>
    <property type="evidence" value="ECO:0007669"/>
    <property type="project" value="TreeGrafter"/>
</dbReference>
<dbReference type="Gene3D" id="3.30.980.10">
    <property type="entry name" value="Threonyl-trna Synthetase, Chain A, domain 2"/>
    <property type="match status" value="1"/>
</dbReference>
<dbReference type="OrthoDB" id="5870821at2759"/>
<keyword evidence="3" id="KW-0689">Ribosomal protein</keyword>
<name>A0A6P7G1W7_DIAVI</name>
<evidence type="ECO:0000313" key="1">
    <source>
        <dbReference type="EnsemblMetazoa" id="XP_028138625.1"/>
    </source>
</evidence>
<evidence type="ECO:0000313" key="3">
    <source>
        <dbReference type="RefSeq" id="XP_028138625.1"/>
    </source>
</evidence>
<dbReference type="GO" id="GO:0000166">
    <property type="term" value="F:nucleotide binding"/>
    <property type="evidence" value="ECO:0007669"/>
    <property type="project" value="InterPro"/>
</dbReference>
<accession>A0A6P7G1W7</accession>
<dbReference type="InterPro" id="IPR050062">
    <property type="entry name" value="Pro-tRNA_synthetase"/>
</dbReference>
<evidence type="ECO:0000313" key="2">
    <source>
        <dbReference type="Proteomes" id="UP001652700"/>
    </source>
</evidence>
<dbReference type="GO" id="GO:0005840">
    <property type="term" value="C:ribosome"/>
    <property type="evidence" value="ECO:0007669"/>
    <property type="project" value="UniProtKB-KW"/>
</dbReference>
<protein>
    <submittedName>
        <fullName evidence="3">39S ribosomal protein L39, mitochondrial isoform X1</fullName>
    </submittedName>
</protein>
<gene>
    <name evidence="3" type="primary">LOC114333012</name>
</gene>
<dbReference type="FunCoup" id="A0A6P7G1W7">
    <property type="interactions" value="1371"/>
</dbReference>
<dbReference type="InterPro" id="IPR018163">
    <property type="entry name" value="Thr/Ala-tRNA-synth_IIc_edit"/>
</dbReference>
<dbReference type="SUPFAM" id="SSF55186">
    <property type="entry name" value="ThrRS/AlaRS common domain"/>
    <property type="match status" value="1"/>
</dbReference>
<dbReference type="RefSeq" id="XP_028138625.1">
    <property type="nucleotide sequence ID" value="XM_028282824.1"/>
</dbReference>
<dbReference type="GO" id="GO:0005739">
    <property type="term" value="C:mitochondrion"/>
    <property type="evidence" value="ECO:0007669"/>
    <property type="project" value="TreeGrafter"/>
</dbReference>
<dbReference type="CDD" id="cd01667">
    <property type="entry name" value="TGS_ThrRS"/>
    <property type="match status" value="1"/>
</dbReference>
<dbReference type="KEGG" id="dvv:114333012"/>
<dbReference type="GeneID" id="114333012"/>
<dbReference type="PANTHER" id="PTHR42753:SF9">
    <property type="entry name" value="LARGE RIBOSOMAL SUBUNIT PROTEIN ML39"/>
    <property type="match status" value="1"/>
</dbReference>
<keyword evidence="2" id="KW-1185">Reference proteome</keyword>
<keyword evidence="3" id="KW-0687">Ribonucleoprotein</keyword>
<reference evidence="1" key="2">
    <citation type="submission" date="2025-05" db="UniProtKB">
        <authorList>
            <consortium name="EnsemblMetazoa"/>
        </authorList>
    </citation>
    <scope>IDENTIFICATION</scope>
</reference>
<sequence length="331" mass="37290">MNSLNTFSKRLQRPVFCHIKRCLSDDTKQQNDIFNMEQSRQREAVGRIEKIEINYVGAPKNEILLMNKNVSTPYDCAKHMGDTVRNKSVVGLVNGETLWHLHKCLPGACKLELLHYHSPNPTFVNKTFWRTCSFLMGAVASQAFKDNVRVCLHSFPSPNVKSGSFVYDIQLELEDWKPTTSELKVLSIEMIKMCQQELPLECLDVSKDIAFDIFKNNPHKTKQIPSIAEHNGGKVTLFRAGTHIDISKGPMIPNTNHMGRVTIANVIKLETDLEGGPIYRFQGVALPKPLILNHFAYGILEERAKLLNGARIPGTQIIDNEDNSFVASMTA</sequence>
<dbReference type="Gene3D" id="3.10.20.30">
    <property type="match status" value="1"/>
</dbReference>
<dbReference type="Proteomes" id="UP001652700">
    <property type="component" value="Unplaced"/>
</dbReference>
<dbReference type="EnsemblMetazoa" id="XM_028282824.2">
    <property type="protein sequence ID" value="XP_028138625.1"/>
    <property type="gene ID" value="LOC114333012"/>
</dbReference>